<protein>
    <submittedName>
        <fullName evidence="7">RDD family protein</fullName>
    </submittedName>
</protein>
<dbReference type="GO" id="GO:0016020">
    <property type="term" value="C:membrane"/>
    <property type="evidence" value="ECO:0007669"/>
    <property type="project" value="UniProtKB-SubCell"/>
</dbReference>
<evidence type="ECO:0000256" key="5">
    <source>
        <dbReference type="SAM" id="Phobius"/>
    </source>
</evidence>
<evidence type="ECO:0000313" key="7">
    <source>
        <dbReference type="EMBL" id="SET79594.1"/>
    </source>
</evidence>
<evidence type="ECO:0000256" key="3">
    <source>
        <dbReference type="ARBA" id="ARBA00022989"/>
    </source>
</evidence>
<accession>A0A1I0H7C2</accession>
<organism evidence="7 8">
    <name type="scientific">Nonomuraea wenchangensis</name>
    <dbReference type="NCBI Taxonomy" id="568860"/>
    <lineage>
        <taxon>Bacteria</taxon>
        <taxon>Bacillati</taxon>
        <taxon>Actinomycetota</taxon>
        <taxon>Actinomycetes</taxon>
        <taxon>Streptosporangiales</taxon>
        <taxon>Streptosporangiaceae</taxon>
        <taxon>Nonomuraea</taxon>
    </lineage>
</organism>
<name>A0A1I0H7C2_9ACTN</name>
<evidence type="ECO:0000313" key="8">
    <source>
        <dbReference type="Proteomes" id="UP000199361"/>
    </source>
</evidence>
<sequence length="70" mass="7872">MRIRVVSTDTGHWPGRRRAAIRALVFPVLVCVPQYGLVLLLVDVLWSVADPDARTLHDRLAGTRVVRDLL</sequence>
<evidence type="ECO:0000259" key="6">
    <source>
        <dbReference type="Pfam" id="PF06271"/>
    </source>
</evidence>
<keyword evidence="4 5" id="KW-0472">Membrane</keyword>
<dbReference type="Pfam" id="PF06271">
    <property type="entry name" value="RDD"/>
    <property type="match status" value="1"/>
</dbReference>
<keyword evidence="3 5" id="KW-1133">Transmembrane helix</keyword>
<dbReference type="AlphaFoldDB" id="A0A1I0H7C2"/>
<dbReference type="EMBL" id="FOHX01000004">
    <property type="protein sequence ID" value="SET79594.1"/>
    <property type="molecule type" value="Genomic_DNA"/>
</dbReference>
<reference evidence="7 8" key="1">
    <citation type="submission" date="2016-10" db="EMBL/GenBank/DDBJ databases">
        <authorList>
            <person name="de Groot N.N."/>
        </authorList>
    </citation>
    <scope>NUCLEOTIDE SEQUENCE [LARGE SCALE GENOMIC DNA]</scope>
    <source>
        <strain evidence="7 8">CGMCC 4.5598</strain>
    </source>
</reference>
<keyword evidence="2 5" id="KW-0812">Transmembrane</keyword>
<feature type="domain" description="RDD" evidence="6">
    <location>
        <begin position="1"/>
        <end position="62"/>
    </location>
</feature>
<comment type="subcellular location">
    <subcellularLocation>
        <location evidence="1">Membrane</location>
        <topology evidence="1">Multi-pass membrane protein</topology>
    </subcellularLocation>
</comment>
<evidence type="ECO:0000256" key="1">
    <source>
        <dbReference type="ARBA" id="ARBA00004141"/>
    </source>
</evidence>
<evidence type="ECO:0000256" key="2">
    <source>
        <dbReference type="ARBA" id="ARBA00022692"/>
    </source>
</evidence>
<dbReference type="OrthoDB" id="3542905at2"/>
<gene>
    <name evidence="7" type="ORF">SAMN05421811_104161</name>
</gene>
<dbReference type="Proteomes" id="UP000199361">
    <property type="component" value="Unassembled WGS sequence"/>
</dbReference>
<keyword evidence="8" id="KW-1185">Reference proteome</keyword>
<feature type="transmembrane region" description="Helical" evidence="5">
    <location>
        <begin position="21"/>
        <end position="42"/>
    </location>
</feature>
<evidence type="ECO:0000256" key="4">
    <source>
        <dbReference type="ARBA" id="ARBA00023136"/>
    </source>
</evidence>
<dbReference type="InterPro" id="IPR010432">
    <property type="entry name" value="RDD"/>
</dbReference>
<proteinExistence type="predicted"/>